<feature type="domain" description="Peptidoglycan binding-like" evidence="2">
    <location>
        <begin position="145"/>
        <end position="200"/>
    </location>
</feature>
<comment type="caution">
    <text evidence="3">The sequence shown here is derived from an EMBL/GenBank/DDBJ whole genome shotgun (WGS) entry which is preliminary data.</text>
</comment>
<protein>
    <recommendedName>
        <fullName evidence="2">Peptidoglycan binding-like domain-containing protein</fullName>
    </recommendedName>
</protein>
<evidence type="ECO:0000259" key="2">
    <source>
        <dbReference type="Pfam" id="PF01471"/>
    </source>
</evidence>
<evidence type="ECO:0000313" key="4">
    <source>
        <dbReference type="Proteomes" id="UP000248924"/>
    </source>
</evidence>
<evidence type="ECO:0000313" key="3">
    <source>
        <dbReference type="EMBL" id="PZG21262.1"/>
    </source>
</evidence>
<dbReference type="EMBL" id="POTY01000032">
    <property type="protein sequence ID" value="PZG21262.1"/>
    <property type="molecule type" value="Genomic_DNA"/>
</dbReference>
<keyword evidence="4" id="KW-1185">Reference proteome</keyword>
<feature type="region of interest" description="Disordered" evidence="1">
    <location>
        <begin position="22"/>
        <end position="53"/>
    </location>
</feature>
<evidence type="ECO:0000256" key="1">
    <source>
        <dbReference type="SAM" id="MobiDB-lite"/>
    </source>
</evidence>
<dbReference type="Gene3D" id="1.10.101.10">
    <property type="entry name" value="PGBD-like superfamily/PGBD"/>
    <property type="match status" value="2"/>
</dbReference>
<organism evidence="3 4">
    <name type="scientific">Micromonospora craterilacus</name>
    <dbReference type="NCBI Taxonomy" id="1655439"/>
    <lineage>
        <taxon>Bacteria</taxon>
        <taxon>Bacillati</taxon>
        <taxon>Actinomycetota</taxon>
        <taxon>Actinomycetes</taxon>
        <taxon>Micromonosporales</taxon>
        <taxon>Micromonosporaceae</taxon>
        <taxon>Micromonospora</taxon>
    </lineage>
</organism>
<gene>
    <name evidence="3" type="ORF">C1I95_07825</name>
</gene>
<dbReference type="SUPFAM" id="SSF47090">
    <property type="entry name" value="PGBD-like"/>
    <property type="match status" value="2"/>
</dbReference>
<reference evidence="3 4" key="1">
    <citation type="submission" date="2018-01" db="EMBL/GenBank/DDBJ databases">
        <title>Draft genome sequence of Jishengella sp. NA12.</title>
        <authorList>
            <person name="Sahin N."/>
            <person name="Ay H."/>
            <person name="Saygin H."/>
        </authorList>
    </citation>
    <scope>NUCLEOTIDE SEQUENCE [LARGE SCALE GENOMIC DNA]</scope>
    <source>
        <strain evidence="3 4">NA12</strain>
    </source>
</reference>
<dbReference type="RefSeq" id="WP_111213108.1">
    <property type="nucleotide sequence ID" value="NZ_POTY01000032.1"/>
</dbReference>
<name>A0A2W2EAN5_9ACTN</name>
<dbReference type="Pfam" id="PF01471">
    <property type="entry name" value="PG_binding_1"/>
    <property type="match status" value="2"/>
</dbReference>
<feature type="region of interest" description="Disordered" evidence="1">
    <location>
        <begin position="202"/>
        <end position="227"/>
    </location>
</feature>
<dbReference type="InterPro" id="IPR002477">
    <property type="entry name" value="Peptidoglycan-bd-like"/>
</dbReference>
<proteinExistence type="predicted"/>
<dbReference type="OrthoDB" id="7671932at2"/>
<dbReference type="AlphaFoldDB" id="A0A2W2EAN5"/>
<sequence length="287" mass="31680">MAVHLAGALKILRTEVDQRWPHRDRTSDGWIGDAAHQGRRSDHNPDADDSSVNALDIDKDGIDPLLVVRRCIEHPSTEYVIFDRTIWSRSRGFHPARYTGSNPHDKHIHVSVSHEPSREDSTRAWGIVTSTASKLGDRTLRSGSRGSDVRELQTVANKLGARLTVDGVFGAKTQAWVRAFQQKRKLIADGVVGPKTVAALRAASKPAPPPKSAQPRPGTRTVRRGSSGPDVAFIQRFIGERQCGKPTGTFNARTEAGVRWYQRLQGVADDGVVGRITWTRMRVTIGY</sequence>
<dbReference type="Proteomes" id="UP000248924">
    <property type="component" value="Unassembled WGS sequence"/>
</dbReference>
<dbReference type="InterPro" id="IPR036365">
    <property type="entry name" value="PGBD-like_sf"/>
</dbReference>
<accession>A0A2W2EAN5</accession>
<dbReference type="InterPro" id="IPR036366">
    <property type="entry name" value="PGBDSf"/>
</dbReference>
<feature type="domain" description="Peptidoglycan binding-like" evidence="2">
    <location>
        <begin position="228"/>
        <end position="281"/>
    </location>
</feature>